<reference evidence="6" key="1">
    <citation type="journal article" date="2019" name="Int. J. Syst. Evol. Microbiol.">
        <title>The Global Catalogue of Microorganisms (GCM) 10K type strain sequencing project: providing services to taxonomists for standard genome sequencing and annotation.</title>
        <authorList>
            <consortium name="The Broad Institute Genomics Platform"/>
            <consortium name="The Broad Institute Genome Sequencing Center for Infectious Disease"/>
            <person name="Wu L."/>
            <person name="Ma J."/>
        </authorList>
    </citation>
    <scope>NUCLEOTIDE SEQUENCE [LARGE SCALE GENOMIC DNA]</scope>
    <source>
        <strain evidence="6">CCUG 43117</strain>
    </source>
</reference>
<dbReference type="InterPro" id="IPR012332">
    <property type="entry name" value="Autotransporter_pectin_lyase_C"/>
</dbReference>
<evidence type="ECO:0000256" key="2">
    <source>
        <dbReference type="SAM" id="MobiDB-lite"/>
    </source>
</evidence>
<dbReference type="SMART" id="SM00869">
    <property type="entry name" value="Autotransporter"/>
    <property type="match status" value="1"/>
</dbReference>
<organism evidence="5 6">
    <name type="scientific">Bosea massiliensis</name>
    <dbReference type="NCBI Taxonomy" id="151419"/>
    <lineage>
        <taxon>Bacteria</taxon>
        <taxon>Pseudomonadati</taxon>
        <taxon>Pseudomonadota</taxon>
        <taxon>Alphaproteobacteria</taxon>
        <taxon>Hyphomicrobiales</taxon>
        <taxon>Boseaceae</taxon>
        <taxon>Bosea</taxon>
    </lineage>
</organism>
<feature type="domain" description="Autotransporter" evidence="4">
    <location>
        <begin position="829"/>
        <end position="1111"/>
    </location>
</feature>
<keyword evidence="1 3" id="KW-0732">Signal</keyword>
<protein>
    <submittedName>
        <fullName evidence="5">Autotransporter domain-containing protein</fullName>
    </submittedName>
</protein>
<keyword evidence="6" id="KW-1185">Reference proteome</keyword>
<dbReference type="InterPro" id="IPR011050">
    <property type="entry name" value="Pectin_lyase_fold/virulence"/>
</dbReference>
<evidence type="ECO:0000256" key="3">
    <source>
        <dbReference type="SAM" id="SignalP"/>
    </source>
</evidence>
<dbReference type="SUPFAM" id="SSF51126">
    <property type="entry name" value="Pectin lyase-like"/>
    <property type="match status" value="3"/>
</dbReference>
<feature type="chain" id="PRO_5045692578" evidence="3">
    <location>
        <begin position="28"/>
        <end position="1111"/>
    </location>
</feature>
<evidence type="ECO:0000313" key="5">
    <source>
        <dbReference type="EMBL" id="MFC5509162.1"/>
    </source>
</evidence>
<dbReference type="PROSITE" id="PS51208">
    <property type="entry name" value="AUTOTRANSPORTER"/>
    <property type="match status" value="1"/>
</dbReference>
<dbReference type="SUPFAM" id="SSF103515">
    <property type="entry name" value="Autotransporter"/>
    <property type="match status" value="1"/>
</dbReference>
<dbReference type="InterPro" id="IPR013425">
    <property type="entry name" value="Autotrns_rpt"/>
</dbReference>
<evidence type="ECO:0000259" key="4">
    <source>
        <dbReference type="PROSITE" id="PS51208"/>
    </source>
</evidence>
<dbReference type="Pfam" id="PF12951">
    <property type="entry name" value="PATR"/>
    <property type="match status" value="3"/>
</dbReference>
<dbReference type="Proteomes" id="UP001596060">
    <property type="component" value="Unassembled WGS sequence"/>
</dbReference>
<evidence type="ECO:0000256" key="1">
    <source>
        <dbReference type="ARBA" id="ARBA00022729"/>
    </source>
</evidence>
<dbReference type="RefSeq" id="WP_066720764.1">
    <property type="nucleotide sequence ID" value="NZ_JBHSLU010000148.1"/>
</dbReference>
<dbReference type="NCBIfam" id="TIGR02601">
    <property type="entry name" value="autotrns_rpt"/>
    <property type="match status" value="2"/>
</dbReference>
<evidence type="ECO:0000313" key="6">
    <source>
        <dbReference type="Proteomes" id="UP001596060"/>
    </source>
</evidence>
<feature type="region of interest" description="Disordered" evidence="2">
    <location>
        <begin position="688"/>
        <end position="721"/>
    </location>
</feature>
<comment type="caution">
    <text evidence="5">The sequence shown here is derived from an EMBL/GenBank/DDBJ whole genome shotgun (WGS) entry which is preliminary data.</text>
</comment>
<dbReference type="Pfam" id="PF03797">
    <property type="entry name" value="Autotransporter"/>
    <property type="match status" value="1"/>
</dbReference>
<dbReference type="Gene3D" id="2.160.20.20">
    <property type="match status" value="2"/>
</dbReference>
<dbReference type="InterPro" id="IPR005546">
    <property type="entry name" value="Autotransporte_beta"/>
</dbReference>
<feature type="signal peptide" evidence="3">
    <location>
        <begin position="1"/>
        <end position="27"/>
    </location>
</feature>
<accession>A0ABW0PBI3</accession>
<feature type="compositionally biased region" description="Low complexity" evidence="2">
    <location>
        <begin position="698"/>
        <end position="718"/>
    </location>
</feature>
<dbReference type="EMBL" id="JBHSLU010000148">
    <property type="protein sequence ID" value="MFC5509162.1"/>
    <property type="molecule type" value="Genomic_DNA"/>
</dbReference>
<dbReference type="Gene3D" id="2.40.128.130">
    <property type="entry name" value="Autotransporter beta-domain"/>
    <property type="match status" value="1"/>
</dbReference>
<sequence length="1111" mass="110363">MRVRRRDRRGRLCGGLLFVLLAHPAQAQSNGNVGGFAEIGTSNPYPYSSLTFIGTAGHLRAISDLDLGSQVATEIGAEGRLSAATGTRMIVNLDWLRSNSVLYLGSATDRGQIEVQSWSGRWNSSARLVIDGGTVVANTAGFAGLNELVEYIASVTISNGATLYLGSQNTTIRRLEGNGQIGLAGANLTIRGGTFSTGITGASTLTFSGDSTWTGTGSSVGTLAVLSGVTLTTSNPAAVENTTALRVDGTYALNSALAVDGLSGSGTIALGTGSRLTAGSQNASSTFDGTISGSGGGLTKAGTGTLTLTGASSYTGATIVEAGTLAMGRVNALPTTSPVTINGGTWSLAGYDQTASSLSGGPFGTVSLGGARLTLGGGADSAYQGTITGTGGLTKIGGNRQELYGSTTYSGPTVVSGGLLRLYGTLPNSRSISVDAGAELDAATANTLSTQARVTLTGSNATLRISGDQSIGALDGTSGARVLFGAGRTLTLGGGNADGSFAGTLGGDGRGSLTKVGSGTVTLSGTSGYQGATLVNAGTLVVNGSIAASSGVTLNAGAFLGGSGTVPSVTVAGGTLSPGNSPGTLTIAGDLTLDAASTYRAEIQGAVSDRLSVTGTAALAGRLQLVPLGGSFTFNSPYTLLTAAGGRSGSFGTVETIGSFGDGVTSTVSYTAQDVQLTLAPKPLVPIVDPAPTPSPFPGDSGTSPGTPATSPGSSAGTVPTLSGAAAPNVVAIASRIDDAVSRGVDVSRFFPIYNLPAAAIPAAVNQLSGEIHTAAPAIDRRLADRFLGTMLNAGFGQRLRPGGLGPGRAGYSAASAPGFDDATAASRLEAPRFALWGTASGGAGRSEGSLRSGTARRALDEMQFAVGADARLGTDAVIGVAIGGARGRASLPGGLGRIESEGVQFGVYGLTRIGRLELGAAAAFGRSDHSVSRSVPALGGGLTASYASTQWSGRLQASLPVLSAGGFSLSPVAALQRVTIRTPAFVERSAFGESAAALAVAGRRDAGTRAEFGLQFEAETAIGGLPASGFLRASWARAFDDDARIAASFTALPGLGFVARGAQRPRNSALVAAGLEVRLSELLAIGLRGDGEVSATGGHYSGMGQIRLSF</sequence>
<proteinExistence type="predicted"/>
<gene>
    <name evidence="5" type="ORF">ACFPN9_28440</name>
</gene>
<name>A0ABW0PBI3_9HYPH</name>
<dbReference type="InterPro" id="IPR036709">
    <property type="entry name" value="Autotransporte_beta_dom_sf"/>
</dbReference>